<evidence type="ECO:0000313" key="2">
    <source>
        <dbReference type="Proteomes" id="UP001054945"/>
    </source>
</evidence>
<dbReference type="EMBL" id="BPLR01014042">
    <property type="protein sequence ID" value="GIY65871.1"/>
    <property type="molecule type" value="Genomic_DNA"/>
</dbReference>
<proteinExistence type="predicted"/>
<reference evidence="1 2" key="1">
    <citation type="submission" date="2021-06" db="EMBL/GenBank/DDBJ databases">
        <title>Caerostris extrusa draft genome.</title>
        <authorList>
            <person name="Kono N."/>
            <person name="Arakawa K."/>
        </authorList>
    </citation>
    <scope>NUCLEOTIDE SEQUENCE [LARGE SCALE GENOMIC DNA]</scope>
</reference>
<name>A0AAV4V6C8_CAEEX</name>
<evidence type="ECO:0000313" key="1">
    <source>
        <dbReference type="EMBL" id="GIY65871.1"/>
    </source>
</evidence>
<dbReference type="AlphaFoldDB" id="A0AAV4V6C8"/>
<keyword evidence="2" id="KW-1185">Reference proteome</keyword>
<organism evidence="1 2">
    <name type="scientific">Caerostris extrusa</name>
    <name type="common">Bark spider</name>
    <name type="synonym">Caerostris bankana</name>
    <dbReference type="NCBI Taxonomy" id="172846"/>
    <lineage>
        <taxon>Eukaryota</taxon>
        <taxon>Metazoa</taxon>
        <taxon>Ecdysozoa</taxon>
        <taxon>Arthropoda</taxon>
        <taxon>Chelicerata</taxon>
        <taxon>Arachnida</taxon>
        <taxon>Araneae</taxon>
        <taxon>Araneomorphae</taxon>
        <taxon>Entelegynae</taxon>
        <taxon>Araneoidea</taxon>
        <taxon>Araneidae</taxon>
        <taxon>Caerostris</taxon>
    </lineage>
</organism>
<dbReference type="Proteomes" id="UP001054945">
    <property type="component" value="Unassembled WGS sequence"/>
</dbReference>
<protein>
    <submittedName>
        <fullName evidence="1">Uncharacterized protein</fullName>
    </submittedName>
</protein>
<accession>A0AAV4V6C8</accession>
<sequence>MHFRNLGTFRDASIEQLMITTFEISSCGRANSRLLCDAANCYASECAFYLSEEARNLSKAQQKCDITKEIEMPTTYSAKTDGRTGLYSLQPPLAVLVHIYECRQMD</sequence>
<gene>
    <name evidence="1" type="ORF">CEXT_797991</name>
</gene>
<comment type="caution">
    <text evidence="1">The sequence shown here is derived from an EMBL/GenBank/DDBJ whole genome shotgun (WGS) entry which is preliminary data.</text>
</comment>